<evidence type="ECO:0000256" key="4">
    <source>
        <dbReference type="ARBA" id="ARBA00022824"/>
    </source>
</evidence>
<comment type="caution">
    <text evidence="12">The sequence shown here is derived from an EMBL/GenBank/DDBJ whole genome shotgun (WGS) entry which is preliminary data.</text>
</comment>
<keyword evidence="7 9" id="KW-0472">Membrane</keyword>
<feature type="region of interest" description="Disordered" evidence="10">
    <location>
        <begin position="158"/>
        <end position="208"/>
    </location>
</feature>
<dbReference type="OrthoDB" id="3918393at2759"/>
<evidence type="ECO:0000256" key="10">
    <source>
        <dbReference type="SAM" id="MobiDB-lite"/>
    </source>
</evidence>
<proteinExistence type="inferred from homology"/>
<feature type="region of interest" description="Disordered" evidence="10">
    <location>
        <begin position="109"/>
        <end position="139"/>
    </location>
</feature>
<name>A0A229Z185_9EURO</name>
<evidence type="ECO:0000256" key="1">
    <source>
        <dbReference type="ARBA" id="ARBA00008123"/>
    </source>
</evidence>
<keyword evidence="11" id="KW-0812">Transmembrane</keyword>
<gene>
    <name evidence="9" type="primary">SHE3</name>
    <name evidence="12" type="ORF">CFD26_107207</name>
</gene>
<comment type="similarity">
    <text evidence="1 9">Belongs to the SHE3 family.</text>
</comment>
<sequence>MTKHRTHEVNSSAAALLHPGLDPHKVVSILNPHAFRASGSPNLHLLRVAPSLGIGIALALQAIAINCPLLLLLKVGSLLLRTCHSWITPPLHSIPRQPPSMARLLRPKKNAARAESDNADPETLASSALDSPRPPRVSLPHVETQLNMHQYNGLFDVSSSESQKATTAVESSPDTTSTSPHTSNPTNGDVPTTEWSSAVGHATTGKSGRVIHNLQEEIARLTRECSVYRSRAEETQRMNDAFKMQVQNMTERLRNLEQANETNLHSISRKDKKIEELRAEIQSEKERRQRAEGETDKFQRLMNEARDEFNRKCAELQEVANHARTQYDVLAKAGQRERADQQRKLKAIRDDFLSLKAEHEKRDVQLERLDAVMAQKNREIEIARERFDQLFADYEAYKKAHDEEVRALIERSYQGAVNIDSALASLKETEDKMKWAIQVKNEITDAR</sequence>
<dbReference type="GO" id="GO:0005789">
    <property type="term" value="C:endoplasmic reticulum membrane"/>
    <property type="evidence" value="ECO:0007669"/>
    <property type="project" value="UniProtKB-SubCell"/>
</dbReference>
<keyword evidence="9" id="KW-0509">mRNA transport</keyword>
<dbReference type="GO" id="GO:0048309">
    <property type="term" value="P:endoplasmic reticulum inheritance"/>
    <property type="evidence" value="ECO:0007669"/>
    <property type="project" value="InterPro"/>
</dbReference>
<dbReference type="GO" id="GO:0003723">
    <property type="term" value="F:RNA binding"/>
    <property type="evidence" value="ECO:0007669"/>
    <property type="project" value="UniProtKB-KW"/>
</dbReference>
<dbReference type="Pfam" id="PF17078">
    <property type="entry name" value="SHE3"/>
    <property type="match status" value="1"/>
</dbReference>
<keyword evidence="4 9" id="KW-0256">Endoplasmic reticulum</keyword>
<dbReference type="EMBL" id="NIDN02000012">
    <property type="protein sequence ID" value="RLM00706.1"/>
    <property type="molecule type" value="Genomic_DNA"/>
</dbReference>
<feature type="compositionally biased region" description="Polar residues" evidence="10">
    <location>
        <begin position="187"/>
        <end position="196"/>
    </location>
</feature>
<feature type="coiled-coil region" evidence="9">
    <location>
        <begin position="211"/>
        <end position="393"/>
    </location>
</feature>
<reference evidence="12 13" key="1">
    <citation type="submission" date="2018-08" db="EMBL/GenBank/DDBJ databases">
        <title>Draft genome sequences of two Aspergillus turcosus clinical strains isolated from bronchoalveolar lavage fluid: one azole-susceptible and the other azole-resistant.</title>
        <authorList>
            <person name="Parent-Michaud M."/>
            <person name="Dufresne P.J."/>
            <person name="Fournier E."/>
            <person name="Martineau C."/>
            <person name="Moreira S."/>
            <person name="Perkins V."/>
            <person name="De Repentigny L."/>
            <person name="Dufresne S.F."/>
        </authorList>
    </citation>
    <scope>NUCLEOTIDE SEQUENCE [LARGE SCALE GENOMIC DNA]</scope>
    <source>
        <strain evidence="12">HMR AF 1038</strain>
    </source>
</reference>
<keyword evidence="11" id="KW-1133">Transmembrane helix</keyword>
<keyword evidence="3 9" id="KW-0813">Transport</keyword>
<keyword evidence="5 9" id="KW-0694">RNA-binding</keyword>
<feature type="compositionally biased region" description="Polar residues" evidence="10">
    <location>
        <begin position="158"/>
        <end position="170"/>
    </location>
</feature>
<accession>A0A229Z185</accession>
<keyword evidence="6 9" id="KW-0175">Coiled coil</keyword>
<keyword evidence="13" id="KW-1185">Reference proteome</keyword>
<evidence type="ECO:0000256" key="9">
    <source>
        <dbReference type="RuleBase" id="RU362142"/>
    </source>
</evidence>
<evidence type="ECO:0000256" key="3">
    <source>
        <dbReference type="ARBA" id="ARBA00022448"/>
    </source>
</evidence>
<evidence type="ECO:0000256" key="8">
    <source>
        <dbReference type="ARBA" id="ARBA00024975"/>
    </source>
</evidence>
<evidence type="ECO:0000313" key="12">
    <source>
        <dbReference type="EMBL" id="RLM00706.1"/>
    </source>
</evidence>
<dbReference type="InterPro" id="IPR031398">
    <property type="entry name" value="She3"/>
</dbReference>
<evidence type="ECO:0000313" key="13">
    <source>
        <dbReference type="Proteomes" id="UP000215289"/>
    </source>
</evidence>
<evidence type="ECO:0000256" key="7">
    <source>
        <dbReference type="ARBA" id="ARBA00023136"/>
    </source>
</evidence>
<protein>
    <recommendedName>
        <fullName evidence="2 9">SWI5-dependent HO expression protein 3</fullName>
    </recommendedName>
</protein>
<dbReference type="Proteomes" id="UP000215289">
    <property type="component" value="Unassembled WGS sequence"/>
</dbReference>
<evidence type="ECO:0000256" key="2">
    <source>
        <dbReference type="ARBA" id="ARBA00019884"/>
    </source>
</evidence>
<comment type="function">
    <text evidence="8">RNA-binding protein that binds specific mRNAs including the ASH1 mRNA, coding for a repressor of the HO endonuclease. Part of the mRNA localization machinery that restricts accumulation of certain proteins to the bud and in the daughter cell. Required for the delivery of cortical endoplasmic reticulum into the emerging bud.</text>
</comment>
<organism evidence="12 13">
    <name type="scientific">Aspergillus turcosus</name>
    <dbReference type="NCBI Taxonomy" id="1245748"/>
    <lineage>
        <taxon>Eukaryota</taxon>
        <taxon>Fungi</taxon>
        <taxon>Dikarya</taxon>
        <taxon>Ascomycota</taxon>
        <taxon>Pezizomycotina</taxon>
        <taxon>Eurotiomycetes</taxon>
        <taxon>Eurotiomycetidae</taxon>
        <taxon>Eurotiales</taxon>
        <taxon>Aspergillaceae</taxon>
        <taxon>Aspergillus</taxon>
        <taxon>Aspergillus subgen. Fumigati</taxon>
    </lineage>
</organism>
<evidence type="ECO:0000256" key="5">
    <source>
        <dbReference type="ARBA" id="ARBA00022884"/>
    </source>
</evidence>
<dbReference type="AlphaFoldDB" id="A0A229Z185"/>
<dbReference type="STRING" id="1245748.A0A229Z185"/>
<comment type="subcellular location">
    <subcellularLocation>
        <location evidence="9">Endoplasmic reticulum membrane</location>
        <topology evidence="9">Peripheral membrane protein</topology>
    </subcellularLocation>
</comment>
<evidence type="ECO:0000256" key="6">
    <source>
        <dbReference type="ARBA" id="ARBA00023054"/>
    </source>
</evidence>
<evidence type="ECO:0000256" key="11">
    <source>
        <dbReference type="SAM" id="Phobius"/>
    </source>
</evidence>
<feature type="transmembrane region" description="Helical" evidence="11">
    <location>
        <begin position="52"/>
        <end position="73"/>
    </location>
</feature>
<feature type="compositionally biased region" description="Low complexity" evidence="10">
    <location>
        <begin position="171"/>
        <end position="186"/>
    </location>
</feature>
<dbReference type="GO" id="GO:0051028">
    <property type="term" value="P:mRNA transport"/>
    <property type="evidence" value="ECO:0007669"/>
    <property type="project" value="UniProtKB-UniRule"/>
</dbReference>